<gene>
    <name evidence="1" type="ORF">HMPREF9123_2734</name>
</gene>
<evidence type="ECO:0000313" key="2">
    <source>
        <dbReference type="Proteomes" id="UP000004105"/>
    </source>
</evidence>
<dbReference type="Proteomes" id="UP000004105">
    <property type="component" value="Unassembled WGS sequence"/>
</dbReference>
<proteinExistence type="predicted"/>
<name>F2BG77_9NEIS</name>
<comment type="caution">
    <text evidence="1">The sequence shown here is derived from an EMBL/GenBank/DDBJ whole genome shotgun (WGS) entry which is preliminary data.</text>
</comment>
<reference evidence="1 2" key="1">
    <citation type="submission" date="2011-02" db="EMBL/GenBank/DDBJ databases">
        <authorList>
            <person name="Muzny D."/>
            <person name="Qin X."/>
            <person name="Deng J."/>
            <person name="Jiang H."/>
            <person name="Liu Y."/>
            <person name="Qu J."/>
            <person name="Song X.-Z."/>
            <person name="Zhang L."/>
            <person name="Thornton R."/>
            <person name="Coyle M."/>
            <person name="Francisco L."/>
            <person name="Jackson L."/>
            <person name="Javaid M."/>
            <person name="Korchina V."/>
            <person name="Kovar C."/>
            <person name="Mata R."/>
            <person name="Mathew T."/>
            <person name="Ngo R."/>
            <person name="Nguyen L."/>
            <person name="Nguyen N."/>
            <person name="Okwuonu G."/>
            <person name="Ongeri F."/>
            <person name="Pham C."/>
            <person name="Simmons D."/>
            <person name="Wilczek-Boney K."/>
            <person name="Hale W."/>
            <person name="Jakkamsetti A."/>
            <person name="Pham P."/>
            <person name="Ruth R."/>
            <person name="San Lucas F."/>
            <person name="Warren J."/>
            <person name="Zhang J."/>
            <person name="Zhao Z."/>
            <person name="Zhou C."/>
            <person name="Zhu D."/>
            <person name="Lee S."/>
            <person name="Bess C."/>
            <person name="Blankenburg K."/>
            <person name="Forbes L."/>
            <person name="Fu Q."/>
            <person name="Gubbala S."/>
            <person name="Hirani K."/>
            <person name="Jayaseelan J.C."/>
            <person name="Lara F."/>
            <person name="Munidasa M."/>
            <person name="Palculict T."/>
            <person name="Patil S."/>
            <person name="Pu L.-L."/>
            <person name="Saada N."/>
            <person name="Tang L."/>
            <person name="Weissenberger G."/>
            <person name="Zhu Y."/>
            <person name="Hemphill L."/>
            <person name="Shang Y."/>
            <person name="Youmans B."/>
            <person name="Ayvaz T."/>
            <person name="Ross M."/>
            <person name="Santibanez J."/>
            <person name="Aqrawi P."/>
            <person name="Gross S."/>
            <person name="Joshi V."/>
            <person name="Fowler G."/>
            <person name="Nazareth L."/>
            <person name="Reid J."/>
            <person name="Worley K."/>
            <person name="Petrosino J."/>
            <person name="Highlander S."/>
            <person name="Gibbs R."/>
        </authorList>
    </citation>
    <scope>NUCLEOTIDE SEQUENCE [LARGE SCALE GENOMIC DNA]</scope>
    <source>
        <strain evidence="1 2">ATCC BAA-1200</strain>
    </source>
</reference>
<organism evidence="1 2">
    <name type="scientific">Neisseria bacilliformis ATCC BAA-1200</name>
    <dbReference type="NCBI Taxonomy" id="888742"/>
    <lineage>
        <taxon>Bacteria</taxon>
        <taxon>Pseudomonadati</taxon>
        <taxon>Pseudomonadota</taxon>
        <taxon>Betaproteobacteria</taxon>
        <taxon>Neisseriales</taxon>
        <taxon>Neisseriaceae</taxon>
        <taxon>Neisseria</taxon>
    </lineage>
</organism>
<dbReference type="HOGENOM" id="CLU_2992000_0_0_4"/>
<keyword evidence="2" id="KW-1185">Reference proteome</keyword>
<dbReference type="EMBL" id="AFAY01000053">
    <property type="protein sequence ID" value="EGF07198.1"/>
    <property type="molecule type" value="Genomic_DNA"/>
</dbReference>
<evidence type="ECO:0000313" key="1">
    <source>
        <dbReference type="EMBL" id="EGF07198.1"/>
    </source>
</evidence>
<sequence length="57" mass="6545">MEKGRLKRRRRLVGAEKKRADYSRQCGCGILSERPSENGFSDGLDAFKTACRWPDNK</sequence>
<protein>
    <submittedName>
        <fullName evidence="1">Uncharacterized protein</fullName>
    </submittedName>
</protein>
<dbReference type="AlphaFoldDB" id="F2BG77"/>
<accession>F2BG77</accession>